<evidence type="ECO:0000259" key="6">
    <source>
        <dbReference type="Pfam" id="PF06271"/>
    </source>
</evidence>
<organism evidence="7 8">
    <name type="scientific">Kingella pumchi</name>
    <dbReference type="NCBI Taxonomy" id="2779506"/>
    <lineage>
        <taxon>Bacteria</taxon>
        <taxon>Pseudomonadati</taxon>
        <taxon>Pseudomonadota</taxon>
        <taxon>Betaproteobacteria</taxon>
        <taxon>Neisseriales</taxon>
        <taxon>Neisseriaceae</taxon>
        <taxon>Kingella</taxon>
    </lineage>
</organism>
<feature type="transmembrane region" description="Helical" evidence="5">
    <location>
        <begin position="42"/>
        <end position="63"/>
    </location>
</feature>
<sequence>MSEFSSRNRIDTLLKVETPEAVDIYLRPASIFSRSRAYLLDLLIRFIWLWLSSWLLSLLIGLLGVNSDVFMMLFFLNLFFVLWLYHVLFEVLWSGQTPGKRVFGLRVVNDDGTRVGWSAAMMRNLVRLADGLPFLHGVGMVVALCDPYGRRLGDMLASTVVVYAEKNRAAAARLSLRGVEAVAPPVVLTREEQQAVLSFAERRSSLAPVRAQELAEMMAVSIFGGQIGGDPQQLILGLAKYYAGEERKQEGVAA</sequence>
<gene>
    <name evidence="7" type="ORF">MB824_08795</name>
</gene>
<dbReference type="PANTHER" id="PTHR38480:SF1">
    <property type="entry name" value="SLR0254 PROTEIN"/>
    <property type="match status" value="1"/>
</dbReference>
<keyword evidence="8" id="KW-1185">Reference proteome</keyword>
<dbReference type="PANTHER" id="PTHR38480">
    <property type="entry name" value="SLR0254 PROTEIN"/>
    <property type="match status" value="1"/>
</dbReference>
<evidence type="ECO:0000256" key="1">
    <source>
        <dbReference type="ARBA" id="ARBA00004141"/>
    </source>
</evidence>
<keyword evidence="4 5" id="KW-0472">Membrane</keyword>
<dbReference type="Pfam" id="PF06271">
    <property type="entry name" value="RDD"/>
    <property type="match status" value="1"/>
</dbReference>
<dbReference type="Proteomes" id="UP001298424">
    <property type="component" value="Unassembled WGS sequence"/>
</dbReference>
<keyword evidence="3 5" id="KW-1133">Transmembrane helix</keyword>
<keyword evidence="2 5" id="KW-0812">Transmembrane</keyword>
<accession>A0ABS9NP93</accession>
<feature type="transmembrane region" description="Helical" evidence="5">
    <location>
        <begin position="69"/>
        <end position="93"/>
    </location>
</feature>
<dbReference type="RefSeq" id="WP_238748107.1">
    <property type="nucleotide sequence ID" value="NZ_JAKOOW010000032.1"/>
</dbReference>
<evidence type="ECO:0000256" key="2">
    <source>
        <dbReference type="ARBA" id="ARBA00022692"/>
    </source>
</evidence>
<evidence type="ECO:0000256" key="5">
    <source>
        <dbReference type="SAM" id="Phobius"/>
    </source>
</evidence>
<comment type="subcellular location">
    <subcellularLocation>
        <location evidence="1">Membrane</location>
        <topology evidence="1">Multi-pass membrane protein</topology>
    </subcellularLocation>
</comment>
<feature type="domain" description="RDD" evidence="6">
    <location>
        <begin position="29"/>
        <end position="157"/>
    </location>
</feature>
<comment type="caution">
    <text evidence="7">The sequence shown here is derived from an EMBL/GenBank/DDBJ whole genome shotgun (WGS) entry which is preliminary data.</text>
</comment>
<protein>
    <submittedName>
        <fullName evidence="7">RDD family protein</fullName>
    </submittedName>
</protein>
<dbReference type="EMBL" id="JAKOOW010000032">
    <property type="protein sequence ID" value="MCG6504593.1"/>
    <property type="molecule type" value="Genomic_DNA"/>
</dbReference>
<name>A0ABS9NP93_9NEIS</name>
<evidence type="ECO:0000256" key="3">
    <source>
        <dbReference type="ARBA" id="ARBA00022989"/>
    </source>
</evidence>
<evidence type="ECO:0000313" key="8">
    <source>
        <dbReference type="Proteomes" id="UP001298424"/>
    </source>
</evidence>
<evidence type="ECO:0000256" key="4">
    <source>
        <dbReference type="ARBA" id="ARBA00023136"/>
    </source>
</evidence>
<dbReference type="InterPro" id="IPR010432">
    <property type="entry name" value="RDD"/>
</dbReference>
<evidence type="ECO:0000313" key="7">
    <source>
        <dbReference type="EMBL" id="MCG6504593.1"/>
    </source>
</evidence>
<reference evidence="7 8" key="1">
    <citation type="submission" date="2022-02" db="EMBL/GenBank/DDBJ databases">
        <title>Genome sequence data of Kingella unionensis sp. nov. strain CICC 24913 (CCUG 75125).</title>
        <authorList>
            <person name="Xiao M."/>
        </authorList>
    </citation>
    <scope>NUCLEOTIDE SEQUENCE [LARGE SCALE GENOMIC DNA]</scope>
    <source>
        <strain evidence="7 8">CICC 24913</strain>
    </source>
</reference>
<proteinExistence type="predicted"/>